<dbReference type="EMBL" id="BMRP01000057">
    <property type="protein sequence ID" value="GGU97852.1"/>
    <property type="molecule type" value="Genomic_DNA"/>
</dbReference>
<protein>
    <submittedName>
        <fullName evidence="3">Amidohydrolase</fullName>
    </submittedName>
</protein>
<keyword evidence="4" id="KW-1185">Reference proteome</keyword>
<name>A0ABQ2VPG8_9ACTN</name>
<dbReference type="InterPro" id="IPR011659">
    <property type="entry name" value="WD40"/>
</dbReference>
<dbReference type="InterPro" id="IPR011042">
    <property type="entry name" value="6-blade_b-propeller_TolB-like"/>
</dbReference>
<dbReference type="InterPro" id="IPR006680">
    <property type="entry name" value="Amidohydro-rel"/>
</dbReference>
<sequence>MTDDHLQAKGLNRRQLLKRGGQVVSGVGALWTSGALNWAPPARAQDDGDREPSVTVSSGTNFAAAVSPDGRWLALDLFTVLWLVPVGGGRARRLTGDAQDASRPSWSPDGQRLVFQSFSAGYYQLWLVNTDGTGLRQLTAGAADHQEPAFSPDGRHIAFASDAGNMNAIWVMDLGTATSRRVTTAKAREITPTWSPDGRRIAFTVGDTAIDMVELSSGARSTAVTAPTGTTLYGPAWTPDGTRLAYTRLTGRTADLVVGERTLTSSEDVFGFPPTWLSGTELVYTADGLVRRRTLDGSAREIAFTAALPLAARHYRRRVRDLTSPAPRPVRGIASPVLSPDGRSVAFRALNALWVMPVGGRPKAWVSDGFFNTDPDFHPDGTSLVYGSDRSGTANLWRLDLADGTSTQLTDVPRGALTPRWSPDGARIAYQDADGAVWLLTVSDGSVRQVLPALFQPGRPTWSPDGRTLAVAAVRPASLRNKSGTNQILTVDLETGTTAYAEPAAHRSVATRGDDGPVWTPDGRSLVFVMESTAWALPVDGTGRATGPARQLTREVTDAVSVGDRGRTLMYLSNGCLRTVPLAGGTPRTVPVPLTYRVHQGTERLVLRAGALWDGVSRQLRHDVDVVIEGTKVAGVVPAGSAVGGRIVDATGLTVMPGLIDLHTHWFMRGRGWGDRQGRLWLSYGVTTARSVADPGYQMVENRESSEAGVRVMPRFLGTGEALDGNRVLYNAMRPVHSAAQLDLELSRAEALAYDLLKCYIRLPVALTEPVVARAHRMGVPVTSHYAYPAAHTGLDAMEHVGGGNRLGYTHTVSRLGRTSDGVVDLFVRSGMPITPTLIYAAVLYAEDRSLLDDPRTKALFPVWEYELVEQLARNAVGPAADTLRFLLAGAVDLLKRVHTAGGLVVAGTDAPLDTPALAMHLNLWALAQGGLSTYDVLRTATANSARVLGLADRLGTVEPGRFADLAVVAGDPLADIKAAAAIRMVVTGGRLHTVDDLLRPFRQAPATTAPRNRIAAPLRGAQADFSHDWHRPGWVETSCSCALPR</sequence>
<evidence type="ECO:0000259" key="2">
    <source>
        <dbReference type="Pfam" id="PF01979"/>
    </source>
</evidence>
<comment type="caution">
    <text evidence="3">The sequence shown here is derived from an EMBL/GenBank/DDBJ whole genome shotgun (WGS) entry which is preliminary data.</text>
</comment>
<accession>A0ABQ2VPG8</accession>
<feature type="domain" description="Amidohydrolase-related" evidence="2">
    <location>
        <begin position="654"/>
        <end position="991"/>
    </location>
</feature>
<dbReference type="PANTHER" id="PTHR36842">
    <property type="entry name" value="PROTEIN TOLB HOMOLOG"/>
    <property type="match status" value="1"/>
</dbReference>
<dbReference type="Gene3D" id="3.20.20.140">
    <property type="entry name" value="Metal-dependent hydrolases"/>
    <property type="match status" value="2"/>
</dbReference>
<dbReference type="InterPro" id="IPR032466">
    <property type="entry name" value="Metal_Hydrolase"/>
</dbReference>
<organism evidence="3 4">
    <name type="scientific">Streptomyces albospinus</name>
    <dbReference type="NCBI Taxonomy" id="285515"/>
    <lineage>
        <taxon>Bacteria</taxon>
        <taxon>Bacillati</taxon>
        <taxon>Actinomycetota</taxon>
        <taxon>Actinomycetes</taxon>
        <taxon>Kitasatosporales</taxon>
        <taxon>Streptomycetaceae</taxon>
        <taxon>Streptomyces</taxon>
    </lineage>
</organism>
<dbReference type="SUPFAM" id="SSF51556">
    <property type="entry name" value="Metallo-dependent hydrolases"/>
    <property type="match status" value="1"/>
</dbReference>
<dbReference type="SUPFAM" id="SSF51338">
    <property type="entry name" value="Composite domain of metallo-dependent hydrolases"/>
    <property type="match status" value="1"/>
</dbReference>
<evidence type="ECO:0000313" key="4">
    <source>
        <dbReference type="Proteomes" id="UP000654471"/>
    </source>
</evidence>
<reference evidence="4" key="1">
    <citation type="journal article" date="2019" name="Int. J. Syst. Evol. Microbiol.">
        <title>The Global Catalogue of Microorganisms (GCM) 10K type strain sequencing project: providing services to taxonomists for standard genome sequencing and annotation.</title>
        <authorList>
            <consortium name="The Broad Institute Genomics Platform"/>
            <consortium name="The Broad Institute Genome Sequencing Center for Infectious Disease"/>
            <person name="Wu L."/>
            <person name="Ma J."/>
        </authorList>
    </citation>
    <scope>NUCLEOTIDE SEQUENCE [LARGE SCALE GENOMIC DNA]</scope>
    <source>
        <strain evidence="4">JCM 3399</strain>
    </source>
</reference>
<dbReference type="InterPro" id="IPR006311">
    <property type="entry name" value="TAT_signal"/>
</dbReference>
<evidence type="ECO:0000313" key="3">
    <source>
        <dbReference type="EMBL" id="GGU97852.1"/>
    </source>
</evidence>
<evidence type="ECO:0000256" key="1">
    <source>
        <dbReference type="ARBA" id="ARBA00009820"/>
    </source>
</evidence>
<comment type="similarity">
    <text evidence="1">Belongs to the TolB family.</text>
</comment>
<proteinExistence type="inferred from homology"/>
<dbReference type="Gene3D" id="2.120.10.30">
    <property type="entry name" value="TolB, C-terminal domain"/>
    <property type="match status" value="3"/>
</dbReference>
<dbReference type="PANTHER" id="PTHR36842:SF1">
    <property type="entry name" value="PROTEIN TOLB"/>
    <property type="match status" value="1"/>
</dbReference>
<dbReference type="Gene3D" id="2.30.40.10">
    <property type="entry name" value="Urease, subunit C, domain 1"/>
    <property type="match status" value="2"/>
</dbReference>
<dbReference type="Pfam" id="PF07676">
    <property type="entry name" value="PD40"/>
    <property type="match status" value="8"/>
</dbReference>
<dbReference type="Pfam" id="PF01979">
    <property type="entry name" value="Amidohydro_1"/>
    <property type="match status" value="1"/>
</dbReference>
<dbReference type="SUPFAM" id="SSF82171">
    <property type="entry name" value="DPP6 N-terminal domain-like"/>
    <property type="match status" value="1"/>
</dbReference>
<dbReference type="PROSITE" id="PS51318">
    <property type="entry name" value="TAT"/>
    <property type="match status" value="1"/>
</dbReference>
<dbReference type="Proteomes" id="UP000654471">
    <property type="component" value="Unassembled WGS sequence"/>
</dbReference>
<dbReference type="SUPFAM" id="SSF63825">
    <property type="entry name" value="YWTD domain"/>
    <property type="match status" value="1"/>
</dbReference>
<dbReference type="InterPro" id="IPR011059">
    <property type="entry name" value="Metal-dep_hydrolase_composite"/>
</dbReference>
<gene>
    <name evidence="3" type="ORF">GCM10010211_76420</name>
</gene>